<keyword evidence="5 7" id="KW-1133">Transmembrane helix</keyword>
<keyword evidence="3 7" id="KW-0812">Transmembrane</keyword>
<reference evidence="11" key="1">
    <citation type="submission" date="2017-01" db="EMBL/GenBank/DDBJ databases">
        <authorList>
            <person name="Wang Y."/>
            <person name="White M."/>
            <person name="Kvist S."/>
            <person name="Moncalvo J.-M."/>
        </authorList>
    </citation>
    <scope>NUCLEOTIDE SEQUENCE [LARGE SCALE GENOMIC DNA]</scope>
    <source>
        <strain evidence="11">ID-206-W2</strain>
    </source>
</reference>
<evidence type="ECO:0000313" key="9">
    <source>
        <dbReference type="EMBL" id="OMJ09419.1"/>
    </source>
</evidence>
<dbReference type="Proteomes" id="UP000187429">
    <property type="component" value="Unassembled WGS sequence"/>
</dbReference>
<dbReference type="SUPFAM" id="SSF144091">
    <property type="entry name" value="Rhomboid-like"/>
    <property type="match status" value="1"/>
</dbReference>
<keyword evidence="4 7" id="KW-0256">Endoplasmic reticulum</keyword>
<protein>
    <recommendedName>
        <fullName evidence="7">Derlin</fullName>
    </recommendedName>
</protein>
<evidence type="ECO:0000256" key="3">
    <source>
        <dbReference type="ARBA" id="ARBA00022692"/>
    </source>
</evidence>
<evidence type="ECO:0000256" key="5">
    <source>
        <dbReference type="ARBA" id="ARBA00022989"/>
    </source>
</evidence>
<dbReference type="AlphaFoldDB" id="A0A1R1X479"/>
<feature type="transmembrane region" description="Helical" evidence="7">
    <location>
        <begin position="21"/>
        <end position="39"/>
    </location>
</feature>
<name>A0A1R1X479_9FUNG</name>
<comment type="similarity">
    <text evidence="2 7">Belongs to the derlin family.</text>
</comment>
<comment type="function">
    <text evidence="7">May be involved in the degradation of misfolded endoplasmic reticulum (ER) luminal proteins.</text>
</comment>
<keyword evidence="11" id="KW-1185">Reference proteome</keyword>
<proteinExistence type="inferred from homology"/>
<evidence type="ECO:0000256" key="4">
    <source>
        <dbReference type="ARBA" id="ARBA00022824"/>
    </source>
</evidence>
<gene>
    <name evidence="9" type="ORF">AYI69_g10678</name>
    <name evidence="10" type="ORF">AYI69_g9415</name>
</gene>
<keyword evidence="6 7" id="KW-0472">Membrane</keyword>
<feature type="transmembrane region" description="Helical" evidence="7">
    <location>
        <begin position="101"/>
        <end position="122"/>
    </location>
</feature>
<feature type="transmembrane region" description="Helical" evidence="7">
    <location>
        <begin position="157"/>
        <end position="183"/>
    </location>
</feature>
<reference evidence="9" key="2">
    <citation type="submission" date="2017-01" db="EMBL/GenBank/DDBJ databases">
        <authorList>
            <person name="Mah S.A."/>
            <person name="Swanson W.J."/>
            <person name="Moy G.W."/>
            <person name="Vacquier V.D."/>
        </authorList>
    </citation>
    <scope>NUCLEOTIDE SEQUENCE [LARGE SCALE GENOMIC DNA]</scope>
    <source>
        <strain evidence="9">ID-206-W2</strain>
    </source>
</reference>
<dbReference type="OrthoDB" id="1716531at2759"/>
<dbReference type="EMBL" id="LSSM01005559">
    <property type="protein sequence ID" value="OMJ12405.1"/>
    <property type="molecule type" value="Genomic_DNA"/>
</dbReference>
<accession>A0A1R1X479</accession>
<feature type="compositionally biased region" description="Low complexity" evidence="8">
    <location>
        <begin position="242"/>
        <end position="259"/>
    </location>
</feature>
<evidence type="ECO:0000256" key="8">
    <source>
        <dbReference type="SAM" id="MobiDB-lite"/>
    </source>
</evidence>
<dbReference type="EMBL" id="LSSM01007056">
    <property type="protein sequence ID" value="OMJ09419.1"/>
    <property type="molecule type" value="Genomic_DNA"/>
</dbReference>
<evidence type="ECO:0000313" key="11">
    <source>
        <dbReference type="Proteomes" id="UP000187429"/>
    </source>
</evidence>
<evidence type="ECO:0000256" key="6">
    <source>
        <dbReference type="ARBA" id="ARBA00023136"/>
    </source>
</evidence>
<dbReference type="GO" id="GO:0006950">
    <property type="term" value="P:response to stress"/>
    <property type="evidence" value="ECO:0007669"/>
    <property type="project" value="UniProtKB-ARBA"/>
</dbReference>
<evidence type="ECO:0000256" key="2">
    <source>
        <dbReference type="ARBA" id="ARBA00008917"/>
    </source>
</evidence>
<comment type="subcellular location">
    <subcellularLocation>
        <location evidence="1 7">Endoplasmic reticulum membrane</location>
        <topology evidence="1 7">Multi-pass membrane protein</topology>
    </subcellularLocation>
</comment>
<feature type="region of interest" description="Disordered" evidence="8">
    <location>
        <begin position="242"/>
        <end position="269"/>
    </location>
</feature>
<dbReference type="PANTHER" id="PTHR11009">
    <property type="entry name" value="DER1-LIKE PROTEIN, DERLIN"/>
    <property type="match status" value="1"/>
</dbReference>
<dbReference type="Pfam" id="PF04511">
    <property type="entry name" value="DER1"/>
    <property type="match status" value="1"/>
</dbReference>
<dbReference type="InterPro" id="IPR035952">
    <property type="entry name" value="Rhomboid-like_sf"/>
</dbReference>
<evidence type="ECO:0000313" key="10">
    <source>
        <dbReference type="EMBL" id="OMJ12405.1"/>
    </source>
</evidence>
<dbReference type="GO" id="GO:0005789">
    <property type="term" value="C:endoplasmic reticulum membrane"/>
    <property type="evidence" value="ECO:0007669"/>
    <property type="project" value="UniProtKB-SubCell"/>
</dbReference>
<feature type="transmembrane region" description="Helical" evidence="7">
    <location>
        <begin position="59"/>
        <end position="80"/>
    </location>
</feature>
<sequence length="269" mass="30711">MAGTSFQDSELARWYNGVPIITRYLLSSIAIISTIGNLHLINPFTFLLSWPSIYSNFEIWRLVTGFLFIKFSLNGLFNFFHLYRDSVDLEEEIFANQTADYAWFLTFCAIVMASISFFYPAYILSDGLLMSVIFLWCKYNEAKIINVMFGFKVEARYFPYFLMFLEFIIKGGYTPYAMIYGAIASRLYYYLKIDYPAHGGRRQFIVTPQLYLRIFPQSASASNPSKDSSNPGFTAFAPKSYGLSSSSKNSSFSNPNKGGHLWGQGKKLA</sequence>
<evidence type="ECO:0000256" key="1">
    <source>
        <dbReference type="ARBA" id="ARBA00004477"/>
    </source>
</evidence>
<comment type="caution">
    <text evidence="9">The sequence shown here is derived from an EMBL/GenBank/DDBJ whole genome shotgun (WGS) entry which is preliminary data.</text>
</comment>
<dbReference type="InterPro" id="IPR007599">
    <property type="entry name" value="DER1"/>
</dbReference>
<organism evidence="9 11">
    <name type="scientific">Smittium culicis</name>
    <dbReference type="NCBI Taxonomy" id="133412"/>
    <lineage>
        <taxon>Eukaryota</taxon>
        <taxon>Fungi</taxon>
        <taxon>Fungi incertae sedis</taxon>
        <taxon>Zoopagomycota</taxon>
        <taxon>Kickxellomycotina</taxon>
        <taxon>Harpellomycetes</taxon>
        <taxon>Harpellales</taxon>
        <taxon>Legeriomycetaceae</taxon>
        <taxon>Smittium</taxon>
    </lineage>
</organism>
<evidence type="ECO:0000256" key="7">
    <source>
        <dbReference type="RuleBase" id="RU363059"/>
    </source>
</evidence>